<comment type="caution">
    <text evidence="1">The sequence shown here is derived from an EMBL/GenBank/DDBJ whole genome shotgun (WGS) entry which is preliminary data.</text>
</comment>
<dbReference type="EMBL" id="JAVHJO010000001">
    <property type="protein sequence ID" value="KAK6543573.1"/>
    <property type="molecule type" value="Genomic_DNA"/>
</dbReference>
<dbReference type="Proteomes" id="UP001365542">
    <property type="component" value="Unassembled WGS sequence"/>
</dbReference>
<protein>
    <submittedName>
        <fullName evidence="1">Uncharacterized protein</fullName>
    </submittedName>
</protein>
<sequence>MRYLNYFPIVVVFQEVFSRLLDVFHEFDKDQHFGASYPPLRTTTCRLNYEIVDTAAVGQYAPSWGDIFYEWVEQTLKASETKMQAWQQTTVQNYQATLLTAFPPANPLMLPQYWNFDNFLTHATTSNNPTLDVLSPRRFVFNQQL</sequence>
<organism evidence="1 2">
    <name type="scientific">Orbilia ellipsospora</name>
    <dbReference type="NCBI Taxonomy" id="2528407"/>
    <lineage>
        <taxon>Eukaryota</taxon>
        <taxon>Fungi</taxon>
        <taxon>Dikarya</taxon>
        <taxon>Ascomycota</taxon>
        <taxon>Pezizomycotina</taxon>
        <taxon>Orbiliomycetes</taxon>
        <taxon>Orbiliales</taxon>
        <taxon>Orbiliaceae</taxon>
        <taxon>Orbilia</taxon>
    </lineage>
</organism>
<name>A0AAV9XUW6_9PEZI</name>
<dbReference type="AlphaFoldDB" id="A0AAV9XUW6"/>
<evidence type="ECO:0000313" key="1">
    <source>
        <dbReference type="EMBL" id="KAK6543573.1"/>
    </source>
</evidence>
<reference evidence="1 2" key="1">
    <citation type="submission" date="2019-10" db="EMBL/GenBank/DDBJ databases">
        <authorList>
            <person name="Palmer J.M."/>
        </authorList>
    </citation>
    <scope>NUCLEOTIDE SEQUENCE [LARGE SCALE GENOMIC DNA]</scope>
    <source>
        <strain evidence="1 2">TWF694</strain>
    </source>
</reference>
<evidence type="ECO:0000313" key="2">
    <source>
        <dbReference type="Proteomes" id="UP001365542"/>
    </source>
</evidence>
<accession>A0AAV9XUW6</accession>
<gene>
    <name evidence="1" type="ORF">TWF694_000317</name>
</gene>
<keyword evidence="2" id="KW-1185">Reference proteome</keyword>
<proteinExistence type="predicted"/>